<keyword evidence="3" id="KW-0677">Repeat</keyword>
<dbReference type="InterPro" id="IPR001611">
    <property type="entry name" value="Leu-rich_rpt"/>
</dbReference>
<dbReference type="SUPFAM" id="SSF52058">
    <property type="entry name" value="L domain-like"/>
    <property type="match status" value="2"/>
</dbReference>
<comment type="caution">
    <text evidence="6">The sequence shown here is derived from an EMBL/GenBank/DDBJ whole genome shotgun (WGS) entry which is preliminary data.</text>
</comment>
<dbReference type="Proteomes" id="UP000502823">
    <property type="component" value="Unassembled WGS sequence"/>
</dbReference>
<reference evidence="7" key="1">
    <citation type="submission" date="2020-01" db="EMBL/GenBank/DDBJ databases">
        <title>Draft genome sequence of the Termite Coptotermes fromosanus.</title>
        <authorList>
            <person name="Itakura S."/>
            <person name="Yosikawa Y."/>
            <person name="Umezawa K."/>
        </authorList>
    </citation>
    <scope>NUCLEOTIDE SEQUENCE [LARGE SCALE GENOMIC DNA]</scope>
</reference>
<gene>
    <name evidence="6" type="ORF">Cfor_00299</name>
</gene>
<evidence type="ECO:0000256" key="2">
    <source>
        <dbReference type="ARBA" id="ARBA00022729"/>
    </source>
</evidence>
<keyword evidence="4" id="KW-1133">Transmembrane helix</keyword>
<evidence type="ECO:0000256" key="5">
    <source>
        <dbReference type="SAM" id="SignalP"/>
    </source>
</evidence>
<dbReference type="AlphaFoldDB" id="A0A6L2PSQ3"/>
<feature type="signal peptide" evidence="5">
    <location>
        <begin position="1"/>
        <end position="21"/>
    </location>
</feature>
<dbReference type="EMBL" id="BLKM01012073">
    <property type="protein sequence ID" value="GFG35516.1"/>
    <property type="molecule type" value="Genomic_DNA"/>
</dbReference>
<keyword evidence="7" id="KW-1185">Reference proteome</keyword>
<evidence type="ECO:0008006" key="8">
    <source>
        <dbReference type="Google" id="ProtNLM"/>
    </source>
</evidence>
<feature type="chain" id="PRO_5026735254" description="LRRCT domain-containing protein" evidence="5">
    <location>
        <begin position="22"/>
        <end position="656"/>
    </location>
</feature>
<keyword evidence="1" id="KW-0433">Leucine-rich repeat</keyword>
<dbReference type="InterPro" id="IPR032675">
    <property type="entry name" value="LRR_dom_sf"/>
</dbReference>
<accession>A0A6L2PSQ3</accession>
<evidence type="ECO:0000256" key="4">
    <source>
        <dbReference type="SAM" id="Phobius"/>
    </source>
</evidence>
<dbReference type="InterPro" id="IPR003591">
    <property type="entry name" value="Leu-rich_rpt_typical-subtyp"/>
</dbReference>
<evidence type="ECO:0000256" key="1">
    <source>
        <dbReference type="ARBA" id="ARBA00022614"/>
    </source>
</evidence>
<name>A0A6L2PSQ3_COPFO</name>
<dbReference type="InParanoid" id="A0A6L2PSQ3"/>
<organism evidence="6 7">
    <name type="scientific">Coptotermes formosanus</name>
    <name type="common">Formosan subterranean termite</name>
    <dbReference type="NCBI Taxonomy" id="36987"/>
    <lineage>
        <taxon>Eukaryota</taxon>
        <taxon>Metazoa</taxon>
        <taxon>Ecdysozoa</taxon>
        <taxon>Arthropoda</taxon>
        <taxon>Hexapoda</taxon>
        <taxon>Insecta</taxon>
        <taxon>Pterygota</taxon>
        <taxon>Neoptera</taxon>
        <taxon>Polyneoptera</taxon>
        <taxon>Dictyoptera</taxon>
        <taxon>Blattodea</taxon>
        <taxon>Blattoidea</taxon>
        <taxon>Termitoidae</taxon>
        <taxon>Rhinotermitidae</taxon>
        <taxon>Coptotermes</taxon>
    </lineage>
</organism>
<dbReference type="PANTHER" id="PTHR24369:SF210">
    <property type="entry name" value="CHAOPTIN-RELATED"/>
    <property type="match status" value="1"/>
</dbReference>
<keyword evidence="2 5" id="KW-0732">Signal</keyword>
<evidence type="ECO:0000313" key="7">
    <source>
        <dbReference type="Proteomes" id="UP000502823"/>
    </source>
</evidence>
<dbReference type="OrthoDB" id="2013775at2759"/>
<dbReference type="InterPro" id="IPR050541">
    <property type="entry name" value="LRR_TM_domain-containing"/>
</dbReference>
<dbReference type="GO" id="GO:0005886">
    <property type="term" value="C:plasma membrane"/>
    <property type="evidence" value="ECO:0007669"/>
    <property type="project" value="TreeGrafter"/>
</dbReference>
<proteinExistence type="predicted"/>
<feature type="transmembrane region" description="Helical" evidence="4">
    <location>
        <begin position="584"/>
        <end position="607"/>
    </location>
</feature>
<protein>
    <recommendedName>
        <fullName evidence="8">LRRCT domain-containing protein</fullName>
    </recommendedName>
</protein>
<dbReference type="PANTHER" id="PTHR24369">
    <property type="entry name" value="ANTIGEN BSP, PUTATIVE-RELATED"/>
    <property type="match status" value="1"/>
</dbReference>
<dbReference type="SMART" id="SM00369">
    <property type="entry name" value="LRR_TYP"/>
    <property type="match status" value="11"/>
</dbReference>
<sequence>MLDVVFVLVCVFVTGQQSTVGERLCPSVCLCDTEAPPVCPHHLIQETYTGTETFAQGLKEQITGELKYDSFSGWKTSSLLYINISSSNIDSISEDALTNLSHIWYLNLSNNKISKIHPGTFRHNRDLWWLLLCRNSIADIDPSPFQNQTTLRHLDISGNKIRSLKADTFKYNRNLVWLSLANNMIADIDPSTFKYQDRLDHLDISGNGILSIKPDTFNFNRRLIWLSLAVNKISDIHNSTFQNQRALHNLDISDNKLTRIHPDTLQYNWYLQWLSVANNNIADIDQQTFRNQTELRHLDMTQNSVSMKPDMLYYNRKLTWLSLAKNNIDVGQPAVANQTTLQHLDLSRNRISVVNSSVCSTLTQLQTLILSDNQLTLFDSQYFSKCRNLQYLSLAGNNISAVDSETFRALEQLHQLDLSSNNIKELSLFYHLAGDRRAYRVSAPTYVNLAGNAIKSFKLVQQSRYENDMSAIKFELKFLDLTSNRLDSLNDMTATWLEQLGVIAKLTGNPWNCNCSALGEAWRKLKHKLTLNCTSPEHLSGRTWDVVGTWCPDRITAVESDTDNSNLNTLSVNDRKGSSYMKTILIVIGVVAGCILVAGAIVLVVLVKKLRDSSDVPQNDNVYGPGSSYEKAPTRPLMELDSTSVCETESIYETVT</sequence>
<evidence type="ECO:0000313" key="6">
    <source>
        <dbReference type="EMBL" id="GFG35516.1"/>
    </source>
</evidence>
<evidence type="ECO:0000256" key="3">
    <source>
        <dbReference type="ARBA" id="ARBA00022737"/>
    </source>
</evidence>
<keyword evidence="4" id="KW-0812">Transmembrane</keyword>
<dbReference type="PROSITE" id="PS51450">
    <property type="entry name" value="LRR"/>
    <property type="match status" value="6"/>
</dbReference>
<dbReference type="Gene3D" id="3.80.10.10">
    <property type="entry name" value="Ribonuclease Inhibitor"/>
    <property type="match status" value="3"/>
</dbReference>
<dbReference type="Pfam" id="PF00560">
    <property type="entry name" value="LRR_1"/>
    <property type="match status" value="1"/>
</dbReference>
<dbReference type="Pfam" id="PF13855">
    <property type="entry name" value="LRR_8"/>
    <property type="match status" value="4"/>
</dbReference>
<keyword evidence="4" id="KW-0472">Membrane</keyword>